<comment type="similarity">
    <text evidence="8">Belongs to the EutC family.</text>
</comment>
<dbReference type="AlphaFoldDB" id="A0A5V2EJ33"/>
<evidence type="ECO:0000256" key="2">
    <source>
        <dbReference type="ARBA" id="ARBA00023239"/>
    </source>
</evidence>
<dbReference type="Gene3D" id="6.10.140.690">
    <property type="match status" value="1"/>
</dbReference>
<keyword evidence="4 8" id="KW-1283">Bacterial microcompartment</keyword>
<reference evidence="10" key="1">
    <citation type="submission" date="2018-07" db="EMBL/GenBank/DDBJ databases">
        <authorList>
            <consortium name="PulseNet: The National Subtyping Network for Foodborne Disease Surveillance"/>
            <person name="Tarr C.L."/>
            <person name="Trees E."/>
            <person name="Katz L.S."/>
            <person name="Carleton-Romer H.A."/>
            <person name="Stroika S."/>
            <person name="Kucerova Z."/>
            <person name="Roache K.F."/>
            <person name="Sabol A.L."/>
            <person name="Besser J."/>
            <person name="Gerner-Smidt P."/>
        </authorList>
    </citation>
    <scope>NUCLEOTIDE SEQUENCE</scope>
    <source>
        <strain evidence="10">PNUSAS021094</strain>
    </source>
</reference>
<dbReference type="GO" id="GO:0006520">
    <property type="term" value="P:amino acid metabolic process"/>
    <property type="evidence" value="ECO:0007669"/>
    <property type="project" value="InterPro"/>
</dbReference>
<dbReference type="GO" id="GO:0008851">
    <property type="term" value="F:ethanolamine ammonia-lyase activity"/>
    <property type="evidence" value="ECO:0007669"/>
    <property type="project" value="UniProtKB-UniRule"/>
</dbReference>
<dbReference type="GO" id="GO:0031471">
    <property type="term" value="C:ethanolamine degradation polyhedral organelle"/>
    <property type="evidence" value="ECO:0007669"/>
    <property type="project" value="UniProtKB-UniRule"/>
</dbReference>
<comment type="function">
    <text evidence="8">Catalyzes the deamination of various vicinal amino-alcohols to oxo compounds. Allows this organism to utilize ethanolamine as the sole source of nitrogen and carbon in the presence of external vitamin B12.</text>
</comment>
<name>A0A5V2EJ33_SALER</name>
<dbReference type="Pfam" id="PF05985">
    <property type="entry name" value="EutC"/>
    <property type="match status" value="1"/>
</dbReference>
<evidence type="ECO:0000256" key="8">
    <source>
        <dbReference type="HAMAP-Rule" id="MF_00601"/>
    </source>
</evidence>
<accession>A0A5V2EJ33</accession>
<dbReference type="HAMAP" id="MF_00601">
    <property type="entry name" value="EutC"/>
    <property type="match status" value="1"/>
</dbReference>
<keyword evidence="2 8" id="KW-0456">Lyase</keyword>
<organism evidence="10">
    <name type="scientific">Salmonella enterica</name>
    <name type="common">Salmonella choleraesuis</name>
    <dbReference type="NCBI Taxonomy" id="28901"/>
    <lineage>
        <taxon>Bacteria</taxon>
        <taxon>Pseudomonadati</taxon>
        <taxon>Pseudomonadota</taxon>
        <taxon>Gammaproteobacteria</taxon>
        <taxon>Enterobacterales</taxon>
        <taxon>Enterobacteriaceae</taxon>
        <taxon>Salmonella</taxon>
    </lineage>
</organism>
<evidence type="ECO:0000256" key="1">
    <source>
        <dbReference type="ARBA" id="ARBA00022628"/>
    </source>
</evidence>
<keyword evidence="1 8" id="KW-0846">Cobalamin</keyword>
<evidence type="ECO:0000256" key="5">
    <source>
        <dbReference type="ARBA" id="ARBA00052081"/>
    </source>
</evidence>
<evidence type="ECO:0000313" key="10">
    <source>
        <dbReference type="EMBL" id="EBT4565618.1"/>
    </source>
</evidence>
<evidence type="ECO:0000256" key="6">
    <source>
        <dbReference type="ARBA" id="ARBA00067005"/>
    </source>
</evidence>
<dbReference type="InterPro" id="IPR009246">
    <property type="entry name" value="EutC"/>
</dbReference>
<dbReference type="InterPro" id="IPR042251">
    <property type="entry name" value="EutC_C"/>
</dbReference>
<dbReference type="FunFam" id="3.40.50.11240:FF:000001">
    <property type="entry name" value="Ethanolamine ammonia-lyase light chain"/>
    <property type="match status" value="1"/>
</dbReference>
<dbReference type="UniPathway" id="UPA00560"/>
<comment type="caution">
    <text evidence="10">The sequence shown here is derived from an EMBL/GenBank/DDBJ whole genome shotgun (WGS) entry which is preliminary data.</text>
</comment>
<dbReference type="EC" id="4.3.1.7" evidence="6 8"/>
<dbReference type="GO" id="GO:0009350">
    <property type="term" value="C:ethanolamine ammonia-lyase complex"/>
    <property type="evidence" value="ECO:0007669"/>
    <property type="project" value="UniProtKB-UniRule"/>
</dbReference>
<dbReference type="Gene3D" id="3.40.50.11240">
    <property type="entry name" value="Ethanolamine ammonia-lyase light chain (EutC)"/>
    <property type="match status" value="1"/>
</dbReference>
<comment type="subcellular location">
    <subcellularLocation>
        <location evidence="8">Bacterial microcompartment</location>
    </subcellularLocation>
</comment>
<dbReference type="GO" id="GO:0031419">
    <property type="term" value="F:cobalamin binding"/>
    <property type="evidence" value="ECO:0007669"/>
    <property type="project" value="UniProtKB-UniRule"/>
</dbReference>
<dbReference type="EMBL" id="AAGYUN010000007">
    <property type="protein sequence ID" value="EBT4565618.1"/>
    <property type="molecule type" value="Genomic_DNA"/>
</dbReference>
<comment type="subunit">
    <text evidence="8">The basic unit is a heterodimer which dimerizes to form tetramers. The heterotetramers trimerize; 6 large subunits form a core ring with 6 small subunits projecting outwards.</text>
</comment>
<comment type="cofactor">
    <cofactor evidence="8">
        <name>adenosylcob(III)alamin</name>
        <dbReference type="ChEBI" id="CHEBI:18408"/>
    </cofactor>
    <text evidence="8">Binds between the large and small subunits.</text>
</comment>
<dbReference type="PANTHER" id="PTHR39330:SF1">
    <property type="entry name" value="ETHANOLAMINE AMMONIA-LYASE SMALL SUBUNIT"/>
    <property type="match status" value="1"/>
</dbReference>
<feature type="region of interest" description="Disordered" evidence="9">
    <location>
        <begin position="271"/>
        <end position="294"/>
    </location>
</feature>
<dbReference type="Gene3D" id="6.10.250.2060">
    <property type="match status" value="1"/>
</dbReference>
<sequence length="323" mass="35207">MDQKQIEEIVRSVMASMGQDVPQPVAPSTQAGAKPQCAAPTVTESCALDLGSAEAKAWIGVENPHRADVLTELRRSTAARVCTGRAGPRPRTQALLRFLADHSRSKDTVLKEVPEEWVKAQGLLEVRSEISDKNLYLTRPDMGRRLSPEAIDALKSQCVMNPDVQVVVSDGLSTDAITANYEEILPPLLAGLKQAGLNVGTPFFVRYGRVKIEDQIGEILGAKVVILLVGERPGLGQSESLSCYAVYSPRVATTVEADRTCISNIHQGGDAASRSRRRDCGFGQTDAGAESVRHQHDPLRRHHACIRFDSTFSDCHARDCLRE</sequence>
<dbReference type="NCBIfam" id="NF003971">
    <property type="entry name" value="PRK05465.1"/>
    <property type="match status" value="1"/>
</dbReference>
<gene>
    <name evidence="8" type="primary">eutC</name>
    <name evidence="10" type="ORF">CJ099_17455</name>
</gene>
<dbReference type="GO" id="GO:0046336">
    <property type="term" value="P:ethanolamine catabolic process"/>
    <property type="evidence" value="ECO:0007669"/>
    <property type="project" value="UniProtKB-UniRule"/>
</dbReference>
<evidence type="ECO:0000256" key="3">
    <source>
        <dbReference type="ARBA" id="ARBA00023285"/>
    </source>
</evidence>
<evidence type="ECO:0000256" key="7">
    <source>
        <dbReference type="ARBA" id="ARBA00069181"/>
    </source>
</evidence>
<feature type="binding site" evidence="8">
    <location>
        <position position="261"/>
    </location>
    <ligand>
        <name>adenosylcob(III)alamin</name>
        <dbReference type="ChEBI" id="CHEBI:18408"/>
    </ligand>
</feature>
<dbReference type="PANTHER" id="PTHR39330">
    <property type="entry name" value="ETHANOLAMINE AMMONIA-LYASE LIGHT CHAIN"/>
    <property type="match status" value="1"/>
</dbReference>
<protein>
    <recommendedName>
        <fullName evidence="7 8">Ethanolamine ammonia-lyase small subunit</fullName>
        <shortName evidence="8">EAL small subunit</shortName>
        <ecNumber evidence="6 8">4.3.1.7</ecNumber>
    </recommendedName>
</protein>
<comment type="catalytic activity">
    <reaction evidence="5 8">
        <text>ethanolamine = acetaldehyde + NH4(+)</text>
        <dbReference type="Rhea" id="RHEA:15313"/>
        <dbReference type="ChEBI" id="CHEBI:15343"/>
        <dbReference type="ChEBI" id="CHEBI:28938"/>
        <dbReference type="ChEBI" id="CHEBI:57603"/>
        <dbReference type="EC" id="4.3.1.7"/>
    </reaction>
</comment>
<feature type="binding site" evidence="8">
    <location>
        <position position="210"/>
    </location>
    <ligand>
        <name>adenosylcob(III)alamin</name>
        <dbReference type="ChEBI" id="CHEBI:18408"/>
    </ligand>
</feature>
<proteinExistence type="inferred from homology"/>
<feature type="binding site" evidence="8">
    <location>
        <position position="231"/>
    </location>
    <ligand>
        <name>adenosylcob(III)alamin</name>
        <dbReference type="ChEBI" id="CHEBI:18408"/>
    </ligand>
</feature>
<keyword evidence="3 8" id="KW-0170">Cobalt</keyword>
<evidence type="ECO:0000256" key="9">
    <source>
        <dbReference type="SAM" id="MobiDB-lite"/>
    </source>
</evidence>
<evidence type="ECO:0000256" key="4">
    <source>
        <dbReference type="ARBA" id="ARBA00024446"/>
    </source>
</evidence>
<comment type="pathway">
    <text evidence="8">Amine and polyamine degradation; ethanolamine degradation.</text>
</comment>